<keyword evidence="5 7" id="KW-1133">Transmembrane helix</keyword>
<dbReference type="CDD" id="cd06261">
    <property type="entry name" value="TM_PBP2"/>
    <property type="match status" value="1"/>
</dbReference>
<evidence type="ECO:0000256" key="2">
    <source>
        <dbReference type="ARBA" id="ARBA00022448"/>
    </source>
</evidence>
<reference evidence="10" key="1">
    <citation type="journal article" date="2019" name="Int. J. Syst. Evol. Microbiol.">
        <title>The Global Catalogue of Microorganisms (GCM) 10K type strain sequencing project: providing services to taxonomists for standard genome sequencing and annotation.</title>
        <authorList>
            <consortium name="The Broad Institute Genomics Platform"/>
            <consortium name="The Broad Institute Genome Sequencing Center for Infectious Disease"/>
            <person name="Wu L."/>
            <person name="Ma J."/>
        </authorList>
    </citation>
    <scope>NUCLEOTIDE SEQUENCE [LARGE SCALE GENOMIC DNA]</scope>
    <source>
        <strain evidence="10">JCM 17441</strain>
    </source>
</reference>
<keyword evidence="3" id="KW-1003">Cell membrane</keyword>
<comment type="similarity">
    <text evidence="7">Belongs to the binding-protein-dependent transport system permease family.</text>
</comment>
<dbReference type="Proteomes" id="UP001500620">
    <property type="component" value="Unassembled WGS sequence"/>
</dbReference>
<evidence type="ECO:0000256" key="5">
    <source>
        <dbReference type="ARBA" id="ARBA00022989"/>
    </source>
</evidence>
<dbReference type="PROSITE" id="PS50928">
    <property type="entry name" value="ABC_TM1"/>
    <property type="match status" value="1"/>
</dbReference>
<feature type="transmembrane region" description="Helical" evidence="7">
    <location>
        <begin position="160"/>
        <end position="180"/>
    </location>
</feature>
<dbReference type="InterPro" id="IPR035906">
    <property type="entry name" value="MetI-like_sf"/>
</dbReference>
<feature type="transmembrane region" description="Helical" evidence="7">
    <location>
        <begin position="201"/>
        <end position="226"/>
    </location>
</feature>
<dbReference type="EMBL" id="BAABAT010000002">
    <property type="protein sequence ID" value="GAA4245135.1"/>
    <property type="molecule type" value="Genomic_DNA"/>
</dbReference>
<organism evidence="9 10">
    <name type="scientific">Dactylosporangium darangshiense</name>
    <dbReference type="NCBI Taxonomy" id="579108"/>
    <lineage>
        <taxon>Bacteria</taxon>
        <taxon>Bacillati</taxon>
        <taxon>Actinomycetota</taxon>
        <taxon>Actinomycetes</taxon>
        <taxon>Micromonosporales</taxon>
        <taxon>Micromonosporaceae</taxon>
        <taxon>Dactylosporangium</taxon>
    </lineage>
</organism>
<dbReference type="RefSeq" id="WP_345121915.1">
    <property type="nucleotide sequence ID" value="NZ_BAABAT010000002.1"/>
</dbReference>
<dbReference type="InterPro" id="IPR000515">
    <property type="entry name" value="MetI-like"/>
</dbReference>
<feature type="domain" description="ABC transmembrane type-1" evidence="8">
    <location>
        <begin position="86"/>
        <end position="278"/>
    </location>
</feature>
<evidence type="ECO:0000313" key="9">
    <source>
        <dbReference type="EMBL" id="GAA4245135.1"/>
    </source>
</evidence>
<accession>A0ABP8CYZ6</accession>
<comment type="subcellular location">
    <subcellularLocation>
        <location evidence="1 7">Cell membrane</location>
        <topology evidence="1 7">Multi-pass membrane protein</topology>
    </subcellularLocation>
</comment>
<evidence type="ECO:0000256" key="1">
    <source>
        <dbReference type="ARBA" id="ARBA00004651"/>
    </source>
</evidence>
<evidence type="ECO:0000256" key="3">
    <source>
        <dbReference type="ARBA" id="ARBA00022475"/>
    </source>
</evidence>
<sequence>MDTAARTLVSPARLRRPGARRVYWAIVALVVLLFTVVFTGPLYWMVTGALKSGPEVAQIPPTLYPQHPQPGNYAEAWTALSLGRLLLNTVWYAFGALAFQLVFDVAAAYAFSKLRPAFGNALLGLMLATLMIPSTVLVIPQYVTVIDLPLVHWNMLDSPWAIWLPAVTNAFNIFLLKRFFDSIPQDLMSAAAIDGAGPLRTLWSVVLPISRPILGVVSIFSLTAIWKDFLWPLLVEPSADNRTVNVGIYAFSQGLTQNVVIAGAVIAAVPTVVFFLIFQKNIMSGLTAGSLKG</sequence>
<feature type="transmembrane region" description="Helical" evidence="7">
    <location>
        <begin position="259"/>
        <end position="278"/>
    </location>
</feature>
<dbReference type="SUPFAM" id="SSF161098">
    <property type="entry name" value="MetI-like"/>
    <property type="match status" value="1"/>
</dbReference>
<feature type="transmembrane region" description="Helical" evidence="7">
    <location>
        <begin position="22"/>
        <end position="44"/>
    </location>
</feature>
<gene>
    <name evidence="9" type="ORF">GCM10022255_011190</name>
</gene>
<dbReference type="Pfam" id="PF00528">
    <property type="entry name" value="BPD_transp_1"/>
    <property type="match status" value="1"/>
</dbReference>
<proteinExistence type="inferred from homology"/>
<evidence type="ECO:0000313" key="10">
    <source>
        <dbReference type="Proteomes" id="UP001500620"/>
    </source>
</evidence>
<dbReference type="Gene3D" id="1.10.3720.10">
    <property type="entry name" value="MetI-like"/>
    <property type="match status" value="1"/>
</dbReference>
<name>A0ABP8CYZ6_9ACTN</name>
<comment type="caution">
    <text evidence="9">The sequence shown here is derived from an EMBL/GenBank/DDBJ whole genome shotgun (WGS) entry which is preliminary data.</text>
</comment>
<keyword evidence="6 7" id="KW-0472">Membrane</keyword>
<keyword evidence="10" id="KW-1185">Reference proteome</keyword>
<dbReference type="PANTHER" id="PTHR43744">
    <property type="entry name" value="ABC TRANSPORTER PERMEASE PROTEIN MG189-RELATED-RELATED"/>
    <property type="match status" value="1"/>
</dbReference>
<feature type="transmembrane region" description="Helical" evidence="7">
    <location>
        <begin position="90"/>
        <end position="111"/>
    </location>
</feature>
<evidence type="ECO:0000256" key="4">
    <source>
        <dbReference type="ARBA" id="ARBA00022692"/>
    </source>
</evidence>
<protein>
    <submittedName>
        <fullName evidence="9">Carbohydrate ABC transporter permease</fullName>
    </submittedName>
</protein>
<dbReference type="PANTHER" id="PTHR43744:SF12">
    <property type="entry name" value="ABC TRANSPORTER PERMEASE PROTEIN MG189-RELATED"/>
    <property type="match status" value="1"/>
</dbReference>
<keyword evidence="4 7" id="KW-0812">Transmembrane</keyword>
<keyword evidence="2 7" id="KW-0813">Transport</keyword>
<evidence type="ECO:0000256" key="7">
    <source>
        <dbReference type="RuleBase" id="RU363032"/>
    </source>
</evidence>
<evidence type="ECO:0000259" key="8">
    <source>
        <dbReference type="PROSITE" id="PS50928"/>
    </source>
</evidence>
<feature type="transmembrane region" description="Helical" evidence="7">
    <location>
        <begin position="118"/>
        <end position="140"/>
    </location>
</feature>
<evidence type="ECO:0000256" key="6">
    <source>
        <dbReference type="ARBA" id="ARBA00023136"/>
    </source>
</evidence>